<name>A0ABV9FF70_9BACL</name>
<evidence type="ECO:0000313" key="1">
    <source>
        <dbReference type="EMBL" id="MFC4600357.1"/>
    </source>
</evidence>
<dbReference type="InterPro" id="IPR010349">
    <property type="entry name" value="Asparaginase_II"/>
</dbReference>
<organism evidence="1 2">
    <name type="scientific">Cohnella hongkongensis</name>
    <dbReference type="NCBI Taxonomy" id="178337"/>
    <lineage>
        <taxon>Bacteria</taxon>
        <taxon>Bacillati</taxon>
        <taxon>Bacillota</taxon>
        <taxon>Bacilli</taxon>
        <taxon>Bacillales</taxon>
        <taxon>Paenibacillaceae</taxon>
        <taxon>Cohnella</taxon>
    </lineage>
</organism>
<dbReference type="PANTHER" id="PTHR42110:SF1">
    <property type="entry name" value="L-ASPARAGINASE, PUTATIVE (AFU_ORTHOLOGUE AFUA_3G11890)-RELATED"/>
    <property type="match status" value="1"/>
</dbReference>
<reference evidence="2" key="1">
    <citation type="journal article" date="2019" name="Int. J. Syst. Evol. Microbiol.">
        <title>The Global Catalogue of Microorganisms (GCM) 10K type strain sequencing project: providing services to taxonomists for standard genome sequencing and annotation.</title>
        <authorList>
            <consortium name="The Broad Institute Genomics Platform"/>
            <consortium name="The Broad Institute Genome Sequencing Center for Infectious Disease"/>
            <person name="Wu L."/>
            <person name="Ma J."/>
        </authorList>
    </citation>
    <scope>NUCLEOTIDE SEQUENCE [LARGE SCALE GENOMIC DNA]</scope>
    <source>
        <strain evidence="2">CCUG 49571</strain>
    </source>
</reference>
<sequence>MQAEEFPASTAGYEDSVQAAPLLKEYRGGYLENLHCGHIAGVDANGSVRCSAGDPEWATFMRSAAKPFQALPFFLEGMAERFGFTPEEQTLLMASHRAMPYHVEALESMMRKLGLSEEAFACKPTYPLDASARDEIAAARGPARAVYHNCSGKHLGLLAYCLGMGLPLESYASPDHPVQVRIVRILSELAGLPGREIRLATDGCGLPVFGMPLRHMAQAFLKLACPDLIEDAALRAAATRVAERMNAYPNMISAPYLICPNLLADPNIVAKGGAKGVYCFALKRERLAFALKVIDGSEEEWPLIVASILEQIGYGNADTIARMYRIGGRVIRNDNGAAVGENKAVFSLKMGT</sequence>
<gene>
    <name evidence="1" type="ORF">ACFO3S_19080</name>
</gene>
<dbReference type="PANTHER" id="PTHR42110">
    <property type="entry name" value="L-ASPARAGINASE, PUTATIVE (AFU_ORTHOLOGUE AFUA_3G11890)-RELATED"/>
    <property type="match status" value="1"/>
</dbReference>
<protein>
    <submittedName>
        <fullName evidence="1">Asparaginase</fullName>
    </submittedName>
</protein>
<comment type="caution">
    <text evidence="1">The sequence shown here is derived from an EMBL/GenBank/DDBJ whole genome shotgun (WGS) entry which is preliminary data.</text>
</comment>
<dbReference type="Proteomes" id="UP001596028">
    <property type="component" value="Unassembled WGS sequence"/>
</dbReference>
<accession>A0ABV9FF70</accession>
<evidence type="ECO:0000313" key="2">
    <source>
        <dbReference type="Proteomes" id="UP001596028"/>
    </source>
</evidence>
<keyword evidence="2" id="KW-1185">Reference proteome</keyword>
<proteinExistence type="predicted"/>
<dbReference type="EMBL" id="JBHSEP010000015">
    <property type="protein sequence ID" value="MFC4600357.1"/>
    <property type="molecule type" value="Genomic_DNA"/>
</dbReference>
<dbReference type="RefSeq" id="WP_378099357.1">
    <property type="nucleotide sequence ID" value="NZ_JBHSEP010000015.1"/>
</dbReference>
<dbReference type="Pfam" id="PF06089">
    <property type="entry name" value="Asparaginase_II"/>
    <property type="match status" value="1"/>
</dbReference>